<feature type="domain" description="Fido" evidence="1">
    <location>
        <begin position="4"/>
        <end position="126"/>
    </location>
</feature>
<comment type="caution">
    <text evidence="2">The sequence shown here is derived from an EMBL/GenBank/DDBJ whole genome shotgun (WGS) entry which is preliminary data.</text>
</comment>
<dbReference type="NCBIfam" id="TIGR01550">
    <property type="entry name" value="DOC_P1"/>
    <property type="match status" value="1"/>
</dbReference>
<dbReference type="Gene3D" id="1.20.120.1870">
    <property type="entry name" value="Fic/DOC protein, Fido domain"/>
    <property type="match status" value="1"/>
</dbReference>
<dbReference type="InterPro" id="IPR003812">
    <property type="entry name" value="Fido"/>
</dbReference>
<keyword evidence="3" id="KW-1185">Reference proteome</keyword>
<protein>
    <submittedName>
        <fullName evidence="2">Type II toxin-antitoxin system death-on-curing family toxin</fullName>
    </submittedName>
</protein>
<reference evidence="2 3" key="1">
    <citation type="submission" date="2019-08" db="EMBL/GenBank/DDBJ databases">
        <title>In-depth cultivation of the pig gut microbiome towards novel bacterial diversity and tailored functional studies.</title>
        <authorList>
            <person name="Wylensek D."/>
            <person name="Hitch T.C.A."/>
            <person name="Clavel T."/>
        </authorList>
    </citation>
    <scope>NUCLEOTIDE SEQUENCE [LARGE SCALE GENOMIC DNA]</scope>
    <source>
        <strain evidence="2 3">Bifido-178-WT-2B</strain>
    </source>
</reference>
<gene>
    <name evidence="2" type="ORF">FYJ62_09735</name>
</gene>
<dbReference type="SUPFAM" id="SSF140931">
    <property type="entry name" value="Fic-like"/>
    <property type="match status" value="1"/>
</dbReference>
<sequence>MNYLSAEEIVAVNKRVLERLGQKATDLQYPQGLSVVVEQPQMVVFGTELYPTIWLKAAYIMQKITKKHIFEDGNKRTAYISTLLFLHRNGYQLKLATNEAEALILQITLSDDTEDEMKKIATVLERNSLAIVD</sequence>
<dbReference type="InterPro" id="IPR053737">
    <property type="entry name" value="Type_II_TA_Toxin"/>
</dbReference>
<evidence type="ECO:0000313" key="2">
    <source>
        <dbReference type="EMBL" id="MST87880.1"/>
    </source>
</evidence>
<dbReference type="PROSITE" id="PS51459">
    <property type="entry name" value="FIDO"/>
    <property type="match status" value="1"/>
</dbReference>
<dbReference type="PANTHER" id="PTHR39426">
    <property type="entry name" value="HOMOLOGY TO DEATH-ON-CURING PROTEIN OF PHAGE P1"/>
    <property type="match status" value="1"/>
</dbReference>
<dbReference type="InterPro" id="IPR006440">
    <property type="entry name" value="Doc"/>
</dbReference>
<dbReference type="AlphaFoldDB" id="A0A6A8MGE7"/>
<dbReference type="EMBL" id="VUMX01000042">
    <property type="protein sequence ID" value="MST87880.1"/>
    <property type="molecule type" value="Genomic_DNA"/>
</dbReference>
<dbReference type="RefSeq" id="WP_154549486.1">
    <property type="nucleotide sequence ID" value="NZ_VUMX01000042.1"/>
</dbReference>
<dbReference type="Proteomes" id="UP000438120">
    <property type="component" value="Unassembled WGS sequence"/>
</dbReference>
<name>A0A6A8MGE7_9LACO</name>
<accession>A0A6A8MGE7</accession>
<dbReference type="OrthoDB" id="9802752at2"/>
<dbReference type="Pfam" id="PF02661">
    <property type="entry name" value="Fic"/>
    <property type="match status" value="1"/>
</dbReference>
<evidence type="ECO:0000313" key="3">
    <source>
        <dbReference type="Proteomes" id="UP000438120"/>
    </source>
</evidence>
<dbReference type="InterPro" id="IPR036597">
    <property type="entry name" value="Fido-like_dom_sf"/>
</dbReference>
<dbReference type="GO" id="GO:0016301">
    <property type="term" value="F:kinase activity"/>
    <property type="evidence" value="ECO:0007669"/>
    <property type="project" value="InterPro"/>
</dbReference>
<organism evidence="2 3">
    <name type="scientific">Lactobacillus porci</name>
    <dbReference type="NCBI Taxonomy" id="2012477"/>
    <lineage>
        <taxon>Bacteria</taxon>
        <taxon>Bacillati</taxon>
        <taxon>Bacillota</taxon>
        <taxon>Bacilli</taxon>
        <taxon>Lactobacillales</taxon>
        <taxon>Lactobacillaceae</taxon>
        <taxon>Lactobacillus</taxon>
    </lineage>
</organism>
<dbReference type="PANTHER" id="PTHR39426:SF1">
    <property type="entry name" value="HOMOLOGY TO DEATH-ON-CURING PROTEIN OF PHAGE P1"/>
    <property type="match status" value="1"/>
</dbReference>
<evidence type="ECO:0000259" key="1">
    <source>
        <dbReference type="PROSITE" id="PS51459"/>
    </source>
</evidence>
<proteinExistence type="predicted"/>